<gene>
    <name evidence="7 8" type="primary">rpl18</name>
</gene>
<accession>A0A1D8RDC4</accession>
<comment type="subunit">
    <text evidence="7">Part of the 50S ribosomal subunit; contacts the 5S rRNA.</text>
</comment>
<dbReference type="PANTHER" id="PTHR12899:SF3">
    <property type="entry name" value="LARGE RIBOSOMAL SUBUNIT PROTEIN UL18M"/>
    <property type="match status" value="1"/>
</dbReference>
<evidence type="ECO:0000313" key="8">
    <source>
        <dbReference type="EMBL" id="AOW70704.1"/>
    </source>
</evidence>
<dbReference type="NCBIfam" id="TIGR00060">
    <property type="entry name" value="L18_bact"/>
    <property type="match status" value="1"/>
</dbReference>
<evidence type="ECO:0000256" key="1">
    <source>
        <dbReference type="ARBA" id="ARBA00007116"/>
    </source>
</evidence>
<dbReference type="Pfam" id="PF00861">
    <property type="entry name" value="Ribosomal_L18p"/>
    <property type="match status" value="1"/>
</dbReference>
<evidence type="ECO:0000256" key="3">
    <source>
        <dbReference type="ARBA" id="ARBA00022884"/>
    </source>
</evidence>
<organism evidence="8">
    <name type="scientific">Monodopsis sp. MarTras21</name>
    <dbReference type="NCBI Taxonomy" id="1745953"/>
    <lineage>
        <taxon>Eukaryota</taxon>
        <taxon>Sar</taxon>
        <taxon>Stramenopiles</taxon>
        <taxon>Ochrophyta</taxon>
        <taxon>Eustigmatophyceae</taxon>
        <taxon>Eustigmatales</taxon>
        <taxon>Monodopsidaceae</taxon>
        <taxon>Monodopsis</taxon>
    </lineage>
</organism>
<dbReference type="GO" id="GO:0008097">
    <property type="term" value="F:5S rRNA binding"/>
    <property type="evidence" value="ECO:0007669"/>
    <property type="project" value="TreeGrafter"/>
</dbReference>
<dbReference type="Gene3D" id="3.30.420.100">
    <property type="match status" value="1"/>
</dbReference>
<dbReference type="EMBL" id="KX839260">
    <property type="protein sequence ID" value="AOW70704.1"/>
    <property type="molecule type" value="Genomic_DNA"/>
</dbReference>
<dbReference type="CDD" id="cd00432">
    <property type="entry name" value="Ribosomal_L18_L5e"/>
    <property type="match status" value="1"/>
</dbReference>
<comment type="function">
    <text evidence="7">Binds 5S rRNA, forms part of the central protuberance of the 50S subunit.</text>
</comment>
<comment type="similarity">
    <text evidence="1 7">Belongs to the universal ribosomal protein uL18 family.</text>
</comment>
<proteinExistence type="inferred from homology"/>
<dbReference type="PANTHER" id="PTHR12899">
    <property type="entry name" value="39S RIBOSOMAL PROTEIN L18, MITOCHONDRIAL"/>
    <property type="match status" value="1"/>
</dbReference>
<evidence type="ECO:0000256" key="7">
    <source>
        <dbReference type="HAMAP-Rule" id="MF_01337"/>
    </source>
</evidence>
<keyword evidence="8" id="KW-0150">Chloroplast</keyword>
<keyword evidence="4 7" id="KW-0689">Ribosomal protein</keyword>
<evidence type="ECO:0000256" key="5">
    <source>
        <dbReference type="ARBA" id="ARBA00023274"/>
    </source>
</evidence>
<comment type="subcellular location">
    <subcellularLocation>
        <location evidence="7">Plastid</location>
        <location evidence="7">Chloroplast</location>
    </subcellularLocation>
</comment>
<evidence type="ECO:0000256" key="2">
    <source>
        <dbReference type="ARBA" id="ARBA00022730"/>
    </source>
</evidence>
<reference evidence="8" key="1">
    <citation type="submission" date="2016-09" db="EMBL/GenBank/DDBJ databases">
        <title>The plastid genome of some eustigmatophyte algae harbours a bacteria-derived six-gene cluster for biosynthesis of a novel secondary metabolite.</title>
        <authorList>
            <person name="Yurchenko T."/>
            <person name="Sevcikova T."/>
            <person name="Strnad H."/>
            <person name="Butenko A."/>
            <person name="Elias M."/>
        </authorList>
    </citation>
    <scope>NUCLEOTIDE SEQUENCE</scope>
</reference>
<keyword evidence="8" id="KW-0934">Plastid</keyword>
<dbReference type="InterPro" id="IPR005484">
    <property type="entry name" value="Ribosomal_uL18_bac/plant/anim"/>
</dbReference>
<name>A0A1D8RDC4_9STRA</name>
<sequence>MKKIKGNPERPRLTVFRSNRHLYAQVIDDQNQKTLFACSTLDPSIKPLISTGQNCKAARLVGEKLGQALVTHNLVNVVFDRRFRPYHGRIEAFAEGAREVGLQF</sequence>
<dbReference type="GO" id="GO:0003735">
    <property type="term" value="F:structural constituent of ribosome"/>
    <property type="evidence" value="ECO:0007669"/>
    <property type="project" value="InterPro"/>
</dbReference>
<evidence type="ECO:0000256" key="4">
    <source>
        <dbReference type="ARBA" id="ARBA00022980"/>
    </source>
</evidence>
<dbReference type="GO" id="GO:0009507">
    <property type="term" value="C:chloroplast"/>
    <property type="evidence" value="ECO:0007669"/>
    <property type="project" value="UniProtKB-SubCell"/>
</dbReference>
<dbReference type="SUPFAM" id="SSF53137">
    <property type="entry name" value="Translational machinery components"/>
    <property type="match status" value="1"/>
</dbReference>
<evidence type="ECO:0000256" key="6">
    <source>
        <dbReference type="ARBA" id="ARBA00035303"/>
    </source>
</evidence>
<dbReference type="GO" id="GO:0005840">
    <property type="term" value="C:ribosome"/>
    <property type="evidence" value="ECO:0007669"/>
    <property type="project" value="UniProtKB-KW"/>
</dbReference>
<geneLocation type="chloroplast" evidence="8"/>
<dbReference type="InterPro" id="IPR057268">
    <property type="entry name" value="Ribosomal_L18"/>
</dbReference>
<keyword evidence="2 7" id="KW-0699">rRNA-binding</keyword>
<dbReference type="GO" id="GO:1990904">
    <property type="term" value="C:ribonucleoprotein complex"/>
    <property type="evidence" value="ECO:0007669"/>
    <property type="project" value="UniProtKB-KW"/>
</dbReference>
<dbReference type="AlphaFoldDB" id="A0A1D8RDC4"/>
<dbReference type="GO" id="GO:0006412">
    <property type="term" value="P:translation"/>
    <property type="evidence" value="ECO:0007669"/>
    <property type="project" value="UniProtKB-UniRule"/>
</dbReference>
<keyword evidence="3 7" id="KW-0694">RNA-binding</keyword>
<keyword evidence="5 7" id="KW-0687">Ribonucleoprotein</keyword>
<dbReference type="InterPro" id="IPR004389">
    <property type="entry name" value="Ribosomal_uL18_bac-type"/>
</dbReference>
<protein>
    <recommendedName>
        <fullName evidence="6 7">Large ribosomal subunit protein uL18c</fullName>
    </recommendedName>
</protein>
<dbReference type="HAMAP" id="MF_01337_B">
    <property type="entry name" value="Ribosomal_uL18_B"/>
    <property type="match status" value="1"/>
</dbReference>